<feature type="region of interest" description="Disordered" evidence="1">
    <location>
        <begin position="153"/>
        <end position="175"/>
    </location>
</feature>
<evidence type="ECO:0000313" key="3">
    <source>
        <dbReference type="EMBL" id="CDF37583.1"/>
    </source>
</evidence>
<reference evidence="4" key="1">
    <citation type="journal article" date="2013" name="Proc. Natl. Acad. Sci. U.S.A.">
        <title>Genome structure and metabolic features in the red seaweed Chondrus crispus shed light on evolution of the Archaeplastida.</title>
        <authorList>
            <person name="Collen J."/>
            <person name="Porcel B."/>
            <person name="Carre W."/>
            <person name="Ball S.G."/>
            <person name="Chaparro C."/>
            <person name="Tonon T."/>
            <person name="Barbeyron T."/>
            <person name="Michel G."/>
            <person name="Noel B."/>
            <person name="Valentin K."/>
            <person name="Elias M."/>
            <person name="Artiguenave F."/>
            <person name="Arun A."/>
            <person name="Aury J.M."/>
            <person name="Barbosa-Neto J.F."/>
            <person name="Bothwell J.H."/>
            <person name="Bouget F.Y."/>
            <person name="Brillet L."/>
            <person name="Cabello-Hurtado F."/>
            <person name="Capella-Gutierrez S."/>
            <person name="Charrier B."/>
            <person name="Cladiere L."/>
            <person name="Cock J.M."/>
            <person name="Coelho S.M."/>
            <person name="Colleoni C."/>
            <person name="Czjzek M."/>
            <person name="Da Silva C."/>
            <person name="Delage L."/>
            <person name="Denoeud F."/>
            <person name="Deschamps P."/>
            <person name="Dittami S.M."/>
            <person name="Gabaldon T."/>
            <person name="Gachon C.M."/>
            <person name="Groisillier A."/>
            <person name="Herve C."/>
            <person name="Jabbari K."/>
            <person name="Katinka M."/>
            <person name="Kloareg B."/>
            <person name="Kowalczyk N."/>
            <person name="Labadie K."/>
            <person name="Leblanc C."/>
            <person name="Lopez P.J."/>
            <person name="McLachlan D.H."/>
            <person name="Meslet-Cladiere L."/>
            <person name="Moustafa A."/>
            <person name="Nehr Z."/>
            <person name="Nyvall Collen P."/>
            <person name="Panaud O."/>
            <person name="Partensky F."/>
            <person name="Poulain J."/>
            <person name="Rensing S.A."/>
            <person name="Rousvoal S."/>
            <person name="Samson G."/>
            <person name="Symeonidi A."/>
            <person name="Weissenbach J."/>
            <person name="Zambounis A."/>
            <person name="Wincker P."/>
            <person name="Boyen C."/>
        </authorList>
    </citation>
    <scope>NUCLEOTIDE SEQUENCE [LARGE SCALE GENOMIC DNA]</scope>
    <source>
        <strain evidence="4">cv. Stackhouse</strain>
    </source>
</reference>
<evidence type="ECO:0000256" key="2">
    <source>
        <dbReference type="SAM" id="SignalP"/>
    </source>
</evidence>
<dbReference type="Gramene" id="CDF37583">
    <property type="protein sequence ID" value="CDF37583"/>
    <property type="gene ID" value="CHC_T00005799001"/>
</dbReference>
<dbReference type="AlphaFoldDB" id="R7QIL4"/>
<dbReference type="RefSeq" id="XP_005717454.1">
    <property type="nucleotide sequence ID" value="XM_005717397.1"/>
</dbReference>
<protein>
    <submittedName>
        <fullName evidence="3">Uncharacterized protein</fullName>
    </submittedName>
</protein>
<dbReference type="Proteomes" id="UP000012073">
    <property type="component" value="Unassembled WGS sequence"/>
</dbReference>
<proteinExistence type="predicted"/>
<organism evidence="3 4">
    <name type="scientific">Chondrus crispus</name>
    <name type="common">Carrageen Irish moss</name>
    <name type="synonym">Polymorpha crispa</name>
    <dbReference type="NCBI Taxonomy" id="2769"/>
    <lineage>
        <taxon>Eukaryota</taxon>
        <taxon>Rhodophyta</taxon>
        <taxon>Florideophyceae</taxon>
        <taxon>Rhodymeniophycidae</taxon>
        <taxon>Gigartinales</taxon>
        <taxon>Gigartinaceae</taxon>
        <taxon>Chondrus</taxon>
    </lineage>
</organism>
<name>R7QIL4_CHOCR</name>
<evidence type="ECO:0000256" key="1">
    <source>
        <dbReference type="SAM" id="MobiDB-lite"/>
    </source>
</evidence>
<evidence type="ECO:0000313" key="4">
    <source>
        <dbReference type="Proteomes" id="UP000012073"/>
    </source>
</evidence>
<sequence>MIPCTATSSSAALKLATVHAAVVIMLRSAACPGYQPRLYTTHATDRLESARKSNSSWLRSYSRSSPIGTPRPLSSMYRARVSSTAVAWMSMAYTTPSPPTRCPSVIVSDPRPAVVSIATGRSVRSIAVRQHSRANGRPCLSCSRVDRLSASGARGEAMDEDARRRHVHGQRRMEGRAISRNACIERPPRGGVDHQRAKAAYFMVSHVRDEGNGSRSKMHGSEIKLASGGCVW</sequence>
<keyword evidence="2" id="KW-0732">Signal</keyword>
<gene>
    <name evidence="3" type="ORF">CHC_T00005799001</name>
</gene>
<feature type="signal peptide" evidence="2">
    <location>
        <begin position="1"/>
        <end position="20"/>
    </location>
</feature>
<accession>R7QIL4</accession>
<feature type="chain" id="PRO_5004442777" evidence="2">
    <location>
        <begin position="21"/>
        <end position="232"/>
    </location>
</feature>
<keyword evidence="4" id="KW-1185">Reference proteome</keyword>
<dbReference type="EMBL" id="HG001851">
    <property type="protein sequence ID" value="CDF37583.1"/>
    <property type="molecule type" value="Genomic_DNA"/>
</dbReference>
<dbReference type="GeneID" id="17325170"/>
<dbReference type="KEGG" id="ccp:CHC_T00005799001"/>